<reference evidence="1" key="1">
    <citation type="submission" date="2021-02" db="EMBL/GenBank/DDBJ databases">
        <title>Sequencing the genomes of 1000 actinobacteria strains.</title>
        <authorList>
            <person name="Klenk H.-P."/>
        </authorList>
    </citation>
    <scope>NUCLEOTIDE SEQUENCE</scope>
    <source>
        <strain evidence="1">DSM 22850</strain>
    </source>
</reference>
<dbReference type="EMBL" id="JAFIDA010000001">
    <property type="protein sequence ID" value="MBP1325146.1"/>
    <property type="molecule type" value="Genomic_DNA"/>
</dbReference>
<dbReference type="RefSeq" id="WP_209704218.1">
    <property type="nucleotide sequence ID" value="NZ_JAFIDA010000001.1"/>
</dbReference>
<accession>A0A940PTX2</accession>
<name>A0A940PTX2_9MICO</name>
<evidence type="ECO:0000313" key="1">
    <source>
        <dbReference type="EMBL" id="MBP1325146.1"/>
    </source>
</evidence>
<dbReference type="Proteomes" id="UP000675163">
    <property type="component" value="Unassembled WGS sequence"/>
</dbReference>
<comment type="caution">
    <text evidence="1">The sequence shown here is derived from an EMBL/GenBank/DDBJ whole genome shotgun (WGS) entry which is preliminary data.</text>
</comment>
<evidence type="ECO:0000313" key="2">
    <source>
        <dbReference type="Proteomes" id="UP000675163"/>
    </source>
</evidence>
<proteinExistence type="predicted"/>
<keyword evidence="2" id="KW-1185">Reference proteome</keyword>
<dbReference type="AlphaFoldDB" id="A0A940PTX2"/>
<sequence length="105" mass="11061">MAALQGGSQQIYCSWGIPQSDGGVDLGLAAISDQTAADLTSALRDSVYVELDAIGEEVVFDQGPSSEHRYLDTIIIGDGLLVVSTGTLQGNFARDAWDLVTGRTE</sequence>
<gene>
    <name evidence="1" type="ORF">JOF28_000378</name>
</gene>
<organism evidence="1 2">
    <name type="scientific">Leucobacter exalbidus</name>
    <dbReference type="NCBI Taxonomy" id="662960"/>
    <lineage>
        <taxon>Bacteria</taxon>
        <taxon>Bacillati</taxon>
        <taxon>Actinomycetota</taxon>
        <taxon>Actinomycetes</taxon>
        <taxon>Micrococcales</taxon>
        <taxon>Microbacteriaceae</taxon>
        <taxon>Leucobacter</taxon>
    </lineage>
</organism>
<protein>
    <submittedName>
        <fullName evidence="1">Uncharacterized protein</fullName>
    </submittedName>
</protein>